<keyword evidence="2" id="KW-1185">Reference proteome</keyword>
<accession>A0ACC2WK81</accession>
<organism evidence="1 2">
    <name type="scientific">Naganishia adeliensis</name>
    <dbReference type="NCBI Taxonomy" id="92952"/>
    <lineage>
        <taxon>Eukaryota</taxon>
        <taxon>Fungi</taxon>
        <taxon>Dikarya</taxon>
        <taxon>Basidiomycota</taxon>
        <taxon>Agaricomycotina</taxon>
        <taxon>Tremellomycetes</taxon>
        <taxon>Filobasidiales</taxon>
        <taxon>Filobasidiaceae</taxon>
        <taxon>Naganishia</taxon>
    </lineage>
</organism>
<gene>
    <name evidence="1" type="ORF">QFC20_002723</name>
</gene>
<protein>
    <submittedName>
        <fullName evidence="1">Uncharacterized protein</fullName>
    </submittedName>
</protein>
<dbReference type="EMBL" id="JASBWS010000021">
    <property type="protein sequence ID" value="KAJ9110957.1"/>
    <property type="molecule type" value="Genomic_DNA"/>
</dbReference>
<evidence type="ECO:0000313" key="2">
    <source>
        <dbReference type="Proteomes" id="UP001230649"/>
    </source>
</evidence>
<name>A0ACC2WK81_9TREE</name>
<sequence length="232" mass="26578">MKGILNHLILPNLQSLAIELHLDATVNHDVSDWELIAAKIQSIKRFEDLGKMELRLQITVDEVLTVDHWVNMEWKSEVIKFCAVVLKKTRITELRISITFFLVPTDRVRFIVFGNGSYRDINRCPLWPTPDRMDAIIDTVTAAHPALQLFEFKISGRTGSVWWDRSQTFARAAYTALPTDGATSGSKPWIEVESNEDGVIDIWEEMKDIAEFAEGEADREWMALRRFVNDAS</sequence>
<evidence type="ECO:0000313" key="1">
    <source>
        <dbReference type="EMBL" id="KAJ9110957.1"/>
    </source>
</evidence>
<reference evidence="1" key="1">
    <citation type="submission" date="2023-04" db="EMBL/GenBank/DDBJ databases">
        <title>Draft Genome sequencing of Naganishia species isolated from polar environments using Oxford Nanopore Technology.</title>
        <authorList>
            <person name="Leo P."/>
            <person name="Venkateswaran K."/>
        </authorList>
    </citation>
    <scope>NUCLEOTIDE SEQUENCE</scope>
    <source>
        <strain evidence="1">MNA-CCFEE 5262</strain>
    </source>
</reference>
<dbReference type="Proteomes" id="UP001230649">
    <property type="component" value="Unassembled WGS sequence"/>
</dbReference>
<comment type="caution">
    <text evidence="1">The sequence shown here is derived from an EMBL/GenBank/DDBJ whole genome shotgun (WGS) entry which is preliminary data.</text>
</comment>
<proteinExistence type="predicted"/>